<evidence type="ECO:0000259" key="3">
    <source>
        <dbReference type="PROSITE" id="PS51677"/>
    </source>
</evidence>
<evidence type="ECO:0000256" key="2">
    <source>
        <dbReference type="SAM" id="SignalP"/>
    </source>
</evidence>
<dbReference type="CDD" id="cd10917">
    <property type="entry name" value="CE4_NodB_like_6s_7s"/>
    <property type="match status" value="1"/>
</dbReference>
<dbReference type="Proteomes" id="UP000030153">
    <property type="component" value="Unassembled WGS sequence"/>
</dbReference>
<feature type="compositionally biased region" description="Acidic residues" evidence="1">
    <location>
        <begin position="31"/>
        <end position="44"/>
    </location>
</feature>
<dbReference type="InterPro" id="IPR002509">
    <property type="entry name" value="NODB_dom"/>
</dbReference>
<feature type="signal peptide" evidence="2">
    <location>
        <begin position="1"/>
        <end position="20"/>
    </location>
</feature>
<dbReference type="Gene3D" id="3.20.20.370">
    <property type="entry name" value="Glycoside hydrolase/deacetylase"/>
    <property type="match status" value="1"/>
</dbReference>
<sequence length="301" mass="34023">MKKWMMLVLLVSIFSLAACAQDETTGKTEDESTNQEEQDNEEENTDVKSEDTNDSVTAEEGDSTSDEEKDSEEEAKEDEEVATEEPVETKYKINGVSSVVPLEGKEGVNEQVVLLTIDDAPDEYGLEMAKTLKELNAPAIFFVNGHFIESKEKQEILKQIHEMGFEIGNHTYTHQKLDEVSQEKQREEIISLSNKIEEIIGERPKFFRAPHGVNTDYALQVVEEEGMVQMNWSYGYDFKADYMTKESITDIMVNTPLLGNGSNLLMHDREWTSAALGDIVQGLRDKGYDFVNPAEIQTQSE</sequence>
<feature type="compositionally biased region" description="Acidic residues" evidence="1">
    <location>
        <begin position="57"/>
        <end position="86"/>
    </location>
</feature>
<dbReference type="eggNOG" id="COG0726">
    <property type="taxonomic scope" value="Bacteria"/>
</dbReference>
<dbReference type="EMBL" id="AVBG01000003">
    <property type="protein sequence ID" value="KGP92067.1"/>
    <property type="molecule type" value="Genomic_DNA"/>
</dbReference>
<dbReference type="PROSITE" id="PS51257">
    <property type="entry name" value="PROKAR_LIPOPROTEIN"/>
    <property type="match status" value="1"/>
</dbReference>
<dbReference type="Pfam" id="PF01522">
    <property type="entry name" value="Polysacc_deac_1"/>
    <property type="match status" value="1"/>
</dbReference>
<dbReference type="AlphaFoldDB" id="A0A0A2UUT6"/>
<dbReference type="PANTHER" id="PTHR10587">
    <property type="entry name" value="GLYCOSYL TRANSFERASE-RELATED"/>
    <property type="match status" value="1"/>
</dbReference>
<dbReference type="InterPro" id="IPR050248">
    <property type="entry name" value="Polysacc_deacetylase_ArnD"/>
</dbReference>
<keyword evidence="2" id="KW-0732">Signal</keyword>
<dbReference type="OrthoDB" id="9806342at2"/>
<dbReference type="RefSeq" id="WP_036780925.1">
    <property type="nucleotide sequence ID" value="NZ_AVBG01000003.1"/>
</dbReference>
<dbReference type="GO" id="GO:0005975">
    <property type="term" value="P:carbohydrate metabolic process"/>
    <property type="evidence" value="ECO:0007669"/>
    <property type="project" value="InterPro"/>
</dbReference>
<organism evidence="4 5">
    <name type="scientific">Pontibacillus chungwhensis BH030062</name>
    <dbReference type="NCBI Taxonomy" id="1385513"/>
    <lineage>
        <taxon>Bacteria</taxon>
        <taxon>Bacillati</taxon>
        <taxon>Bacillota</taxon>
        <taxon>Bacilli</taxon>
        <taxon>Bacillales</taxon>
        <taxon>Bacillaceae</taxon>
        <taxon>Pontibacillus</taxon>
    </lineage>
</organism>
<feature type="region of interest" description="Disordered" evidence="1">
    <location>
        <begin position="22"/>
        <end position="89"/>
    </location>
</feature>
<proteinExistence type="predicted"/>
<evidence type="ECO:0000313" key="4">
    <source>
        <dbReference type="EMBL" id="KGP92067.1"/>
    </source>
</evidence>
<dbReference type="InterPro" id="IPR011330">
    <property type="entry name" value="Glyco_hydro/deAcase_b/a-brl"/>
</dbReference>
<dbReference type="SUPFAM" id="SSF88713">
    <property type="entry name" value="Glycoside hydrolase/deacetylase"/>
    <property type="match status" value="1"/>
</dbReference>
<gene>
    <name evidence="4" type="ORF">N780_00255</name>
</gene>
<dbReference type="GO" id="GO:0016810">
    <property type="term" value="F:hydrolase activity, acting on carbon-nitrogen (but not peptide) bonds"/>
    <property type="evidence" value="ECO:0007669"/>
    <property type="project" value="InterPro"/>
</dbReference>
<evidence type="ECO:0000313" key="5">
    <source>
        <dbReference type="Proteomes" id="UP000030153"/>
    </source>
</evidence>
<evidence type="ECO:0000256" key="1">
    <source>
        <dbReference type="SAM" id="MobiDB-lite"/>
    </source>
</evidence>
<name>A0A0A2UUT6_9BACI</name>
<comment type="caution">
    <text evidence="4">The sequence shown here is derived from an EMBL/GenBank/DDBJ whole genome shotgun (WGS) entry which is preliminary data.</text>
</comment>
<dbReference type="STRING" id="1385513.N780_00255"/>
<protein>
    <submittedName>
        <fullName evidence="4">Polysaccharide deacetylase</fullName>
    </submittedName>
</protein>
<dbReference type="PROSITE" id="PS51677">
    <property type="entry name" value="NODB"/>
    <property type="match status" value="1"/>
</dbReference>
<reference evidence="4 5" key="1">
    <citation type="submission" date="2013-08" db="EMBL/GenBank/DDBJ databases">
        <title>Genome of Pontibacillus chungwhensis.</title>
        <authorList>
            <person name="Wang Q."/>
            <person name="Wang G."/>
        </authorList>
    </citation>
    <scope>NUCLEOTIDE SEQUENCE [LARGE SCALE GENOMIC DNA]</scope>
    <source>
        <strain evidence="4 5">BH030062</strain>
    </source>
</reference>
<feature type="chain" id="PRO_5002006342" evidence="2">
    <location>
        <begin position="21"/>
        <end position="301"/>
    </location>
</feature>
<feature type="domain" description="NodB homology" evidence="3">
    <location>
        <begin position="111"/>
        <end position="291"/>
    </location>
</feature>
<keyword evidence="5" id="KW-1185">Reference proteome</keyword>
<accession>A0A0A2UUT6</accession>